<dbReference type="EMBL" id="QEAQ01000029">
    <property type="protein sequence ID" value="TPX59045.1"/>
    <property type="molecule type" value="Genomic_DNA"/>
</dbReference>
<evidence type="ECO:0008006" key="3">
    <source>
        <dbReference type="Google" id="ProtNLM"/>
    </source>
</evidence>
<dbReference type="PROSITE" id="PS01229">
    <property type="entry name" value="COF_2"/>
    <property type="match status" value="1"/>
</dbReference>
<dbReference type="Pfam" id="PF08282">
    <property type="entry name" value="Hydrolase_3"/>
    <property type="match status" value="1"/>
</dbReference>
<dbReference type="SFLD" id="SFLDG01140">
    <property type="entry name" value="C2.B:_Phosphomannomutase_and_P"/>
    <property type="match status" value="1"/>
</dbReference>
<dbReference type="InterPro" id="IPR006379">
    <property type="entry name" value="HAD-SF_hydro_IIB"/>
</dbReference>
<dbReference type="GO" id="GO:0016791">
    <property type="term" value="F:phosphatase activity"/>
    <property type="evidence" value="ECO:0007669"/>
    <property type="project" value="UniProtKB-ARBA"/>
</dbReference>
<dbReference type="AlphaFoldDB" id="A0A507E6W9"/>
<dbReference type="NCBIfam" id="TIGR00099">
    <property type="entry name" value="Cof-subfamily"/>
    <property type="match status" value="1"/>
</dbReference>
<reference evidence="1 2" key="1">
    <citation type="journal article" date="2019" name="Sci. Rep.">
        <title>Comparative genomics of chytrid fungi reveal insights into the obligate biotrophic and pathogenic lifestyle of Synchytrium endobioticum.</title>
        <authorList>
            <person name="van de Vossenberg B.T.L.H."/>
            <person name="Warris S."/>
            <person name="Nguyen H.D.T."/>
            <person name="van Gent-Pelzer M.P.E."/>
            <person name="Joly D.L."/>
            <person name="van de Geest H.C."/>
            <person name="Bonants P.J.M."/>
            <person name="Smith D.S."/>
            <person name="Levesque C.A."/>
            <person name="van der Lee T.A.J."/>
        </authorList>
    </citation>
    <scope>NUCLEOTIDE SEQUENCE [LARGE SCALE GENOMIC DNA]</scope>
    <source>
        <strain evidence="1 2">CBS 809.83</strain>
    </source>
</reference>
<dbReference type="InterPro" id="IPR000150">
    <property type="entry name" value="Cof"/>
</dbReference>
<dbReference type="InterPro" id="IPR023214">
    <property type="entry name" value="HAD_sf"/>
</dbReference>
<organism evidence="1 2">
    <name type="scientific">Powellomyces hirtus</name>
    <dbReference type="NCBI Taxonomy" id="109895"/>
    <lineage>
        <taxon>Eukaryota</taxon>
        <taxon>Fungi</taxon>
        <taxon>Fungi incertae sedis</taxon>
        <taxon>Chytridiomycota</taxon>
        <taxon>Chytridiomycota incertae sedis</taxon>
        <taxon>Chytridiomycetes</taxon>
        <taxon>Spizellomycetales</taxon>
        <taxon>Powellomycetaceae</taxon>
        <taxon>Powellomyces</taxon>
    </lineage>
</organism>
<dbReference type="SFLD" id="SFLDS00003">
    <property type="entry name" value="Haloacid_Dehalogenase"/>
    <property type="match status" value="1"/>
</dbReference>
<comment type="caution">
    <text evidence="1">The sequence shown here is derived from an EMBL/GenBank/DDBJ whole genome shotgun (WGS) entry which is preliminary data.</text>
</comment>
<dbReference type="Proteomes" id="UP000318582">
    <property type="component" value="Unassembled WGS sequence"/>
</dbReference>
<name>A0A507E6W9_9FUNG</name>
<dbReference type="PANTHER" id="PTHR10000:SF8">
    <property type="entry name" value="HAD SUPERFAMILY HYDROLASE-LIKE, TYPE 3"/>
    <property type="match status" value="1"/>
</dbReference>
<evidence type="ECO:0000313" key="1">
    <source>
        <dbReference type="EMBL" id="TPX59045.1"/>
    </source>
</evidence>
<dbReference type="InterPro" id="IPR036412">
    <property type="entry name" value="HAD-like_sf"/>
</dbReference>
<dbReference type="GO" id="GO:0005829">
    <property type="term" value="C:cytosol"/>
    <property type="evidence" value="ECO:0007669"/>
    <property type="project" value="TreeGrafter"/>
</dbReference>
<dbReference type="GO" id="GO:0000287">
    <property type="term" value="F:magnesium ion binding"/>
    <property type="evidence" value="ECO:0007669"/>
    <property type="project" value="TreeGrafter"/>
</dbReference>
<gene>
    <name evidence="1" type="ORF">PhCBS80983_g02690</name>
</gene>
<dbReference type="STRING" id="109895.A0A507E6W9"/>
<dbReference type="PANTHER" id="PTHR10000">
    <property type="entry name" value="PHOSPHOSERINE PHOSPHATASE"/>
    <property type="match status" value="1"/>
</dbReference>
<accession>A0A507E6W9</accession>
<proteinExistence type="predicted"/>
<keyword evidence="2" id="KW-1185">Reference proteome</keyword>
<dbReference type="NCBIfam" id="TIGR01484">
    <property type="entry name" value="HAD-SF-IIB"/>
    <property type="match status" value="1"/>
</dbReference>
<dbReference type="SUPFAM" id="SSF56784">
    <property type="entry name" value="HAD-like"/>
    <property type="match status" value="1"/>
</dbReference>
<evidence type="ECO:0000313" key="2">
    <source>
        <dbReference type="Proteomes" id="UP000318582"/>
    </source>
</evidence>
<dbReference type="Gene3D" id="3.40.50.1000">
    <property type="entry name" value="HAD superfamily/HAD-like"/>
    <property type="match status" value="1"/>
</dbReference>
<sequence>MDCSLIDPFEVKLIVSDVDGTLLDSYHNLHPRTEAAILKVRKAHNIPFVIATGKAFFATTHIRKALELSDCPAIHSNGCLRYNEREEVVKEHNLRPSVVLDIVNLARASQPPITTYLYVRDDIVEVVVDPAGRHGRAWNDILSGFGERVEIAPPGFLERVERGEVGVQKILLFLDESYVPDLRVKLDNWADEFHLTAALSYSVEILPLTASKSLALADLLPMHNITADNVLAFGDGENDSSMLRMAKYGVAMANGMQIAKDSATYRTTSNDEGGVGAALETIFKL</sequence>
<protein>
    <recommendedName>
        <fullName evidence="3">Cof-like hydrolase</fullName>
    </recommendedName>
</protein>
<dbReference type="Gene3D" id="3.30.1240.10">
    <property type="match status" value="1"/>
</dbReference>